<evidence type="ECO:0000313" key="3">
    <source>
        <dbReference type="Proteomes" id="UP001203665"/>
    </source>
</evidence>
<evidence type="ECO:0000313" key="2">
    <source>
        <dbReference type="EMBL" id="MCM2675599.1"/>
    </source>
</evidence>
<dbReference type="Pfam" id="PF12706">
    <property type="entry name" value="Lactamase_B_2"/>
    <property type="match status" value="1"/>
</dbReference>
<dbReference type="PANTHER" id="PTHR47619">
    <property type="entry name" value="METALLO-HYDROLASE YYCJ-RELATED"/>
    <property type="match status" value="1"/>
</dbReference>
<gene>
    <name evidence="2" type="ORF">NDM98_08895</name>
</gene>
<accession>A0ABT0XK40</accession>
<dbReference type="Gene3D" id="3.60.15.10">
    <property type="entry name" value="Ribonuclease Z/Hydroxyacylglutathione hydrolase-like"/>
    <property type="match status" value="1"/>
</dbReference>
<dbReference type="SUPFAM" id="SSF56281">
    <property type="entry name" value="Metallo-hydrolase/oxidoreductase"/>
    <property type="match status" value="1"/>
</dbReference>
<feature type="domain" description="Metallo-beta-lactamase" evidence="1">
    <location>
        <begin position="12"/>
        <end position="169"/>
    </location>
</feature>
<dbReference type="InterPro" id="IPR001279">
    <property type="entry name" value="Metallo-B-lactamas"/>
</dbReference>
<protein>
    <submittedName>
        <fullName evidence="2">MBL fold metallo-hydrolase</fullName>
    </submittedName>
</protein>
<proteinExistence type="predicted"/>
<keyword evidence="3" id="KW-1185">Reference proteome</keyword>
<name>A0ABT0XK40_9BACI</name>
<dbReference type="RefSeq" id="WP_251606508.1">
    <property type="nucleotide sequence ID" value="NZ_JAMQJY010000001.1"/>
</dbReference>
<dbReference type="InterPro" id="IPR036866">
    <property type="entry name" value="RibonucZ/Hydroxyglut_hydro"/>
</dbReference>
<evidence type="ECO:0000259" key="1">
    <source>
        <dbReference type="SMART" id="SM00849"/>
    </source>
</evidence>
<sequence length="233" mass="26488">MIEVKALRSSSKGNCYHITDGTTSLLIECGIKLNEIQKGIGFKLSEVQGCLISHEHKDHSLAVNELLKRGINCYTSSGTIEELDVDHHRLLPVKSKLPFKIGTWSIVPFDVQHDVSEPFGFLLVNKAGDKLLFATDTYYIKYRFFGLTHIMIEANYSKEILDRKIEQGHVPALMKDRLMRSHFSLENVKDFFKVNDMSKVQEIWLLHLSDSNSDASAFKREIAQITGKVIHVP</sequence>
<dbReference type="SMART" id="SM00849">
    <property type="entry name" value="Lactamase_B"/>
    <property type="match status" value="1"/>
</dbReference>
<dbReference type="Proteomes" id="UP001203665">
    <property type="component" value="Unassembled WGS sequence"/>
</dbReference>
<dbReference type="EMBL" id="JAMQJY010000001">
    <property type="protein sequence ID" value="MCM2675599.1"/>
    <property type="molecule type" value="Genomic_DNA"/>
</dbReference>
<comment type="caution">
    <text evidence="2">The sequence shown here is derived from an EMBL/GenBank/DDBJ whole genome shotgun (WGS) entry which is preliminary data.</text>
</comment>
<organism evidence="2 3">
    <name type="scientific">Alkalicoccobacillus plakortidis</name>
    <dbReference type="NCBI Taxonomy" id="444060"/>
    <lineage>
        <taxon>Bacteria</taxon>
        <taxon>Bacillati</taxon>
        <taxon>Bacillota</taxon>
        <taxon>Bacilli</taxon>
        <taxon>Bacillales</taxon>
        <taxon>Bacillaceae</taxon>
        <taxon>Alkalicoccobacillus</taxon>
    </lineage>
</organism>
<dbReference type="InterPro" id="IPR052533">
    <property type="entry name" value="WalJ/YycJ-like"/>
</dbReference>
<dbReference type="PANTHER" id="PTHR47619:SF1">
    <property type="entry name" value="EXODEOXYRIBONUCLEASE WALJ"/>
    <property type="match status" value="1"/>
</dbReference>
<reference evidence="2" key="1">
    <citation type="submission" date="2022-06" db="EMBL/GenBank/DDBJ databases">
        <title>Alkalicoccobacillus porphyridii sp. nov., isolated from a marine red alga, Porphyridium purpureum and reclassification of Shouchella plakortidis and Shouchella gibsonii as Alkalicoccobacillus plakortidis comb. nov. and Alkalicoccobacillus gibsonii comb. nov.</title>
        <authorList>
            <person name="Kim K.H."/>
            <person name="Lee J.K."/>
            <person name="Han D.M."/>
            <person name="Baek J.H."/>
            <person name="Jeon C.O."/>
        </authorList>
    </citation>
    <scope>NUCLEOTIDE SEQUENCE</scope>
    <source>
        <strain evidence="2">DSM 19153</strain>
    </source>
</reference>